<evidence type="ECO:0000259" key="2">
    <source>
        <dbReference type="Pfam" id="PF00149"/>
    </source>
</evidence>
<dbReference type="AlphaFoldDB" id="A0A267GL55"/>
<dbReference type="PANTHER" id="PTHR12905:SF0">
    <property type="entry name" value="CALCINEURIN-LIKE PHOSPHOESTERASE DOMAIN-CONTAINING PROTEIN"/>
    <property type="match status" value="1"/>
</dbReference>
<dbReference type="Pfam" id="PF00149">
    <property type="entry name" value="Metallophos"/>
    <property type="match status" value="1"/>
</dbReference>
<evidence type="ECO:0000313" key="3">
    <source>
        <dbReference type="EMBL" id="PAA54764.1"/>
    </source>
</evidence>
<evidence type="ECO:0000313" key="4">
    <source>
        <dbReference type="EMBL" id="PAA86147.1"/>
    </source>
</evidence>
<dbReference type="GO" id="GO:0016787">
    <property type="term" value="F:hydrolase activity"/>
    <property type="evidence" value="ECO:0007669"/>
    <property type="project" value="InterPro"/>
</dbReference>
<dbReference type="Gene3D" id="3.60.21.10">
    <property type="match status" value="1"/>
</dbReference>
<protein>
    <recommendedName>
        <fullName evidence="2">Calcineurin-like phosphoesterase domain-containing protein</fullName>
    </recommendedName>
</protein>
<dbReference type="InterPro" id="IPR004843">
    <property type="entry name" value="Calcineurin-like_PHP"/>
</dbReference>
<keyword evidence="5" id="KW-1185">Reference proteome</keyword>
<dbReference type="EMBL" id="NIVC01000292">
    <property type="protein sequence ID" value="PAA86147.1"/>
    <property type="molecule type" value="Genomic_DNA"/>
</dbReference>
<evidence type="ECO:0000313" key="5">
    <source>
        <dbReference type="Proteomes" id="UP000215902"/>
    </source>
</evidence>
<gene>
    <name evidence="3" type="ORF">BOX15_Mlig006851g3</name>
    <name evidence="4" type="ORF">BOX15_Mlig006851g4</name>
</gene>
<dbReference type="PANTHER" id="PTHR12905">
    <property type="entry name" value="METALLOPHOSPHOESTERASE"/>
    <property type="match status" value="1"/>
</dbReference>
<proteinExistence type="inferred from homology"/>
<dbReference type="Proteomes" id="UP000215902">
    <property type="component" value="Unassembled WGS sequence"/>
</dbReference>
<dbReference type="SUPFAM" id="SSF56300">
    <property type="entry name" value="Metallo-dependent phosphatases"/>
    <property type="match status" value="1"/>
</dbReference>
<evidence type="ECO:0000256" key="1">
    <source>
        <dbReference type="ARBA" id="ARBA00007993"/>
    </source>
</evidence>
<dbReference type="STRING" id="282301.A0A267GL55"/>
<name>A0A267GL55_9PLAT</name>
<dbReference type="OrthoDB" id="630188at2759"/>
<feature type="domain" description="Calcineurin-like phosphoesterase" evidence="2">
    <location>
        <begin position="19"/>
        <end position="199"/>
    </location>
</feature>
<comment type="caution">
    <text evidence="4">The sequence shown here is derived from an EMBL/GenBank/DDBJ whole genome shotgun (WGS) entry which is preliminary data.</text>
</comment>
<dbReference type="InterPro" id="IPR051693">
    <property type="entry name" value="UPF0046_metallophosphoest"/>
</dbReference>
<dbReference type="EMBL" id="NIVC01002863">
    <property type="protein sequence ID" value="PAA54764.1"/>
    <property type="molecule type" value="Genomic_DNA"/>
</dbReference>
<organism evidence="4 5">
    <name type="scientific">Macrostomum lignano</name>
    <dbReference type="NCBI Taxonomy" id="282301"/>
    <lineage>
        <taxon>Eukaryota</taxon>
        <taxon>Metazoa</taxon>
        <taxon>Spiralia</taxon>
        <taxon>Lophotrochozoa</taxon>
        <taxon>Platyhelminthes</taxon>
        <taxon>Rhabditophora</taxon>
        <taxon>Macrostomorpha</taxon>
        <taxon>Macrostomida</taxon>
        <taxon>Macrostomidae</taxon>
        <taxon>Macrostomum</taxon>
    </lineage>
</organism>
<dbReference type="InterPro" id="IPR029052">
    <property type="entry name" value="Metallo-depent_PP-like"/>
</dbReference>
<accession>A0A267GL55</accession>
<sequence>MEPHHVKVGDSSDHSRRVRVVHISDTHRRHAEFAKAIPDGDILVHSGDFDSFSLAKLPLLRLLEEREIGKVAAFFDSQSHQHKVFVPGNHDMRLASYHLAGGRGRGSLASRLASSCHVLIDSEVTLCGLKFYGIPWCPLRDASYARGFSEPWESLLPRWQAAPADTDVLVTHIPPWEELGREVRERIRLLAVLHGHIHRGNGVKYWEKGGSDSSVLVSNAAMDEIPKPVVIDFYHES</sequence>
<comment type="similarity">
    <text evidence="1">Belongs to the UPF0046 family.</text>
</comment>
<reference evidence="4 5" key="1">
    <citation type="submission" date="2017-06" db="EMBL/GenBank/DDBJ databases">
        <title>A platform for efficient transgenesis in Macrostomum lignano, a flatworm model organism for stem cell research.</title>
        <authorList>
            <person name="Berezikov E."/>
        </authorList>
    </citation>
    <scope>NUCLEOTIDE SEQUENCE [LARGE SCALE GENOMIC DNA]</scope>
    <source>
        <strain evidence="4">DV1</strain>
        <tissue evidence="4">Whole organism</tissue>
    </source>
</reference>